<proteinExistence type="predicted"/>
<accession>A0A9Q1F1W6</accession>
<keyword evidence="2" id="KW-1185">Reference proteome</keyword>
<sequence>MSAAASFQRAVPQRISHRLGCGFHELSVAEGWGAVEAAVGHLVREVKAESYRRLWTADKRSRVLQVSHALKKLTRSKTAQW</sequence>
<gene>
    <name evidence="1" type="ORF">SKAU_G00245710</name>
</gene>
<reference evidence="1" key="1">
    <citation type="journal article" date="2023" name="Science">
        <title>Genome structures resolve the early diversification of teleost fishes.</title>
        <authorList>
            <person name="Parey E."/>
            <person name="Louis A."/>
            <person name="Montfort J."/>
            <person name="Bouchez O."/>
            <person name="Roques C."/>
            <person name="Iampietro C."/>
            <person name="Lluch J."/>
            <person name="Castinel A."/>
            <person name="Donnadieu C."/>
            <person name="Desvignes T."/>
            <person name="Floi Bucao C."/>
            <person name="Jouanno E."/>
            <person name="Wen M."/>
            <person name="Mejri S."/>
            <person name="Dirks R."/>
            <person name="Jansen H."/>
            <person name="Henkel C."/>
            <person name="Chen W.J."/>
            <person name="Zahm M."/>
            <person name="Cabau C."/>
            <person name="Klopp C."/>
            <person name="Thompson A.W."/>
            <person name="Robinson-Rechavi M."/>
            <person name="Braasch I."/>
            <person name="Lecointre G."/>
            <person name="Bobe J."/>
            <person name="Postlethwait J.H."/>
            <person name="Berthelot C."/>
            <person name="Roest Crollius H."/>
            <person name="Guiguen Y."/>
        </authorList>
    </citation>
    <scope>NUCLEOTIDE SEQUENCE</scope>
    <source>
        <strain evidence="1">WJC10195</strain>
    </source>
</reference>
<name>A0A9Q1F1W6_SYNKA</name>
<comment type="caution">
    <text evidence="1">The sequence shown here is derived from an EMBL/GenBank/DDBJ whole genome shotgun (WGS) entry which is preliminary data.</text>
</comment>
<organism evidence="1 2">
    <name type="scientific">Synaphobranchus kaupii</name>
    <name type="common">Kaup's arrowtooth eel</name>
    <dbReference type="NCBI Taxonomy" id="118154"/>
    <lineage>
        <taxon>Eukaryota</taxon>
        <taxon>Metazoa</taxon>
        <taxon>Chordata</taxon>
        <taxon>Craniata</taxon>
        <taxon>Vertebrata</taxon>
        <taxon>Euteleostomi</taxon>
        <taxon>Actinopterygii</taxon>
        <taxon>Neopterygii</taxon>
        <taxon>Teleostei</taxon>
        <taxon>Anguilliformes</taxon>
        <taxon>Synaphobranchidae</taxon>
        <taxon>Synaphobranchus</taxon>
    </lineage>
</organism>
<dbReference type="AlphaFoldDB" id="A0A9Q1F1W6"/>
<evidence type="ECO:0000313" key="2">
    <source>
        <dbReference type="Proteomes" id="UP001152622"/>
    </source>
</evidence>
<protein>
    <submittedName>
        <fullName evidence="1">Uncharacterized protein</fullName>
    </submittedName>
</protein>
<evidence type="ECO:0000313" key="1">
    <source>
        <dbReference type="EMBL" id="KAJ8349441.1"/>
    </source>
</evidence>
<dbReference type="Proteomes" id="UP001152622">
    <property type="component" value="Chromosome 9"/>
</dbReference>
<dbReference type="EMBL" id="JAINUF010000009">
    <property type="protein sequence ID" value="KAJ8349441.1"/>
    <property type="molecule type" value="Genomic_DNA"/>
</dbReference>